<organism evidence="1">
    <name type="scientific">Arundo donax</name>
    <name type="common">Giant reed</name>
    <name type="synonym">Donax arundinaceus</name>
    <dbReference type="NCBI Taxonomy" id="35708"/>
    <lineage>
        <taxon>Eukaryota</taxon>
        <taxon>Viridiplantae</taxon>
        <taxon>Streptophyta</taxon>
        <taxon>Embryophyta</taxon>
        <taxon>Tracheophyta</taxon>
        <taxon>Spermatophyta</taxon>
        <taxon>Magnoliopsida</taxon>
        <taxon>Liliopsida</taxon>
        <taxon>Poales</taxon>
        <taxon>Poaceae</taxon>
        <taxon>PACMAD clade</taxon>
        <taxon>Arundinoideae</taxon>
        <taxon>Arundineae</taxon>
        <taxon>Arundo</taxon>
    </lineage>
</organism>
<sequence length="27" mass="3416">MLFKQILFACRMFKCQYAFWNLHFICL</sequence>
<evidence type="ECO:0000313" key="1">
    <source>
        <dbReference type="EMBL" id="JAE15952.1"/>
    </source>
</evidence>
<protein>
    <submittedName>
        <fullName evidence="1">Uncharacterized protein</fullName>
    </submittedName>
</protein>
<reference evidence="1" key="2">
    <citation type="journal article" date="2015" name="Data Brief">
        <title>Shoot transcriptome of the giant reed, Arundo donax.</title>
        <authorList>
            <person name="Barrero R.A."/>
            <person name="Guerrero F.D."/>
            <person name="Moolhuijzen P."/>
            <person name="Goolsby J.A."/>
            <person name="Tidwell J."/>
            <person name="Bellgard S.E."/>
            <person name="Bellgard M.I."/>
        </authorList>
    </citation>
    <scope>NUCLEOTIDE SEQUENCE</scope>
    <source>
        <tissue evidence="1">Shoot tissue taken approximately 20 cm above the soil surface</tissue>
    </source>
</reference>
<name>A0A0A9FUL0_ARUDO</name>
<dbReference type="EMBL" id="GBRH01181944">
    <property type="protein sequence ID" value="JAE15952.1"/>
    <property type="molecule type" value="Transcribed_RNA"/>
</dbReference>
<reference evidence="1" key="1">
    <citation type="submission" date="2014-09" db="EMBL/GenBank/DDBJ databases">
        <authorList>
            <person name="Magalhaes I.L.F."/>
            <person name="Oliveira U."/>
            <person name="Santos F.R."/>
            <person name="Vidigal T.H.D.A."/>
            <person name="Brescovit A.D."/>
            <person name="Santos A.J."/>
        </authorList>
    </citation>
    <scope>NUCLEOTIDE SEQUENCE</scope>
    <source>
        <tissue evidence="1">Shoot tissue taken approximately 20 cm above the soil surface</tissue>
    </source>
</reference>
<dbReference type="AlphaFoldDB" id="A0A0A9FUL0"/>
<proteinExistence type="predicted"/>
<accession>A0A0A9FUL0</accession>